<evidence type="ECO:0000256" key="3">
    <source>
        <dbReference type="ARBA" id="ARBA00022679"/>
    </source>
</evidence>
<dbReference type="RefSeq" id="WP_277835791.1">
    <property type="nucleotide sequence ID" value="NZ_JAAIVF010000010.1"/>
</dbReference>
<dbReference type="GO" id="GO:0006654">
    <property type="term" value="P:phosphatidic acid biosynthetic process"/>
    <property type="evidence" value="ECO:0007669"/>
    <property type="project" value="TreeGrafter"/>
</dbReference>
<dbReference type="Pfam" id="PF01553">
    <property type="entry name" value="Acyltransferase"/>
    <property type="match status" value="1"/>
</dbReference>
<comment type="caution">
    <text evidence="7">The sequence shown here is derived from an EMBL/GenBank/DDBJ whole genome shotgun (WGS) entry which is preliminary data.</text>
</comment>
<dbReference type="SMART" id="SM00563">
    <property type="entry name" value="PlsC"/>
    <property type="match status" value="1"/>
</dbReference>
<dbReference type="PANTHER" id="PTHR10434">
    <property type="entry name" value="1-ACYL-SN-GLYCEROL-3-PHOSPHATE ACYLTRANSFERASE"/>
    <property type="match status" value="1"/>
</dbReference>
<keyword evidence="8" id="KW-1185">Reference proteome</keyword>
<dbReference type="InterPro" id="IPR002123">
    <property type="entry name" value="Plipid/glycerol_acylTrfase"/>
</dbReference>
<dbReference type="AlphaFoldDB" id="A0A9X4RJE7"/>
<evidence type="ECO:0000259" key="6">
    <source>
        <dbReference type="SMART" id="SM00563"/>
    </source>
</evidence>
<accession>A0A9X4RJE7</accession>
<evidence type="ECO:0000313" key="8">
    <source>
        <dbReference type="Proteomes" id="UP001152755"/>
    </source>
</evidence>
<keyword evidence="3" id="KW-0808">Transferase</keyword>
<gene>
    <name evidence="7" type="ORF">NVS88_21355</name>
</gene>
<evidence type="ECO:0000313" key="7">
    <source>
        <dbReference type="EMBL" id="MDG3017106.1"/>
    </source>
</evidence>
<evidence type="ECO:0000256" key="1">
    <source>
        <dbReference type="ARBA" id="ARBA00005189"/>
    </source>
</evidence>
<evidence type="ECO:0000256" key="4">
    <source>
        <dbReference type="ARBA" id="ARBA00023098"/>
    </source>
</evidence>
<comment type="pathway">
    <text evidence="1">Lipid metabolism.</text>
</comment>
<keyword evidence="4" id="KW-0443">Lipid metabolism</keyword>
<organism evidence="7 8">
    <name type="scientific">Speluncibacter jeojiensis</name>
    <dbReference type="NCBI Taxonomy" id="2710754"/>
    <lineage>
        <taxon>Bacteria</taxon>
        <taxon>Bacillati</taxon>
        <taxon>Actinomycetota</taxon>
        <taxon>Actinomycetes</taxon>
        <taxon>Mycobacteriales</taxon>
        <taxon>Speluncibacteraceae</taxon>
        <taxon>Speluncibacter</taxon>
    </lineage>
</organism>
<dbReference type="EMBL" id="JANRHA010000024">
    <property type="protein sequence ID" value="MDG3017106.1"/>
    <property type="molecule type" value="Genomic_DNA"/>
</dbReference>
<dbReference type="Proteomes" id="UP001152755">
    <property type="component" value="Unassembled WGS sequence"/>
</dbReference>
<feature type="domain" description="Phospholipid/glycerol acyltransferase" evidence="6">
    <location>
        <begin position="89"/>
        <end position="201"/>
    </location>
</feature>
<keyword evidence="2" id="KW-0444">Lipid biosynthesis</keyword>
<name>A0A9X4RJE7_9ACTN</name>
<evidence type="ECO:0000256" key="5">
    <source>
        <dbReference type="ARBA" id="ARBA00023315"/>
    </source>
</evidence>
<dbReference type="SUPFAM" id="SSF69593">
    <property type="entry name" value="Glycerol-3-phosphate (1)-acyltransferase"/>
    <property type="match status" value="1"/>
</dbReference>
<evidence type="ECO:0000256" key="2">
    <source>
        <dbReference type="ARBA" id="ARBA00022516"/>
    </source>
</evidence>
<protein>
    <submittedName>
        <fullName evidence="7">1-acyl-sn-glycerol-3-phosphate acyltransferase</fullName>
    </submittedName>
</protein>
<reference evidence="7" key="1">
    <citation type="submission" date="2022-08" db="EMBL/GenBank/DDBJ databases">
        <title>Genome analysis of Corynebacteriales strain.</title>
        <authorList>
            <person name="Lee S.D."/>
        </authorList>
    </citation>
    <scope>NUCLEOTIDE SEQUENCE</scope>
    <source>
        <strain evidence="7">D3-21</strain>
    </source>
</reference>
<dbReference type="CDD" id="cd07989">
    <property type="entry name" value="LPLAT_AGPAT-like"/>
    <property type="match status" value="1"/>
</dbReference>
<proteinExistence type="predicted"/>
<sequence length="277" mass="29111">MSHAWLPSSGCGAGCVPTLRRGSGAVRAIVRAVAVAVTLSALPLVLVPARVCASARARLWRGYARALLRAFGLRLRIRDDRGTAAGGASLLVAGHVSWADVLAVSAVCPVSFVARADLMGWPLIGALARRIRVIPIDRAGLRSLPAVVDTAAGALRSGRSVAVFPEGTTWCGLRHGAFAPALFQAAVDAGVPVQPVALRYVDDRGRCTTVPCFVGDETMPRALLRMLRSRPVTVEVRLAPPVQTVEVGPDDDATAPGRRGDRRRTLAGRVQDVVLAA</sequence>
<dbReference type="GO" id="GO:0003841">
    <property type="term" value="F:1-acylglycerol-3-phosphate O-acyltransferase activity"/>
    <property type="evidence" value="ECO:0007669"/>
    <property type="project" value="TreeGrafter"/>
</dbReference>
<dbReference type="PANTHER" id="PTHR10434:SF64">
    <property type="entry name" value="1-ACYL-SN-GLYCEROL-3-PHOSPHATE ACYLTRANSFERASE-RELATED"/>
    <property type="match status" value="1"/>
</dbReference>
<keyword evidence="5 7" id="KW-0012">Acyltransferase</keyword>